<protein>
    <submittedName>
        <fullName evidence="1">YncE family protein</fullName>
    </submittedName>
</protein>
<reference evidence="1 2" key="1">
    <citation type="journal article" date="2019" name="Nat. Microbiol.">
        <title>Mediterranean grassland soil C-N compound turnover is dependent on rainfall and depth, and is mediated by genomically divergent microorganisms.</title>
        <authorList>
            <person name="Diamond S."/>
            <person name="Andeer P.F."/>
            <person name="Li Z."/>
            <person name="Crits-Christoph A."/>
            <person name="Burstein D."/>
            <person name="Anantharaman K."/>
            <person name="Lane K.R."/>
            <person name="Thomas B.C."/>
            <person name="Pan C."/>
            <person name="Northen T.R."/>
            <person name="Banfield J.F."/>
        </authorList>
    </citation>
    <scope>NUCLEOTIDE SEQUENCE [LARGE SCALE GENOMIC DNA]</scope>
    <source>
        <strain evidence="1">NP_6</strain>
    </source>
</reference>
<dbReference type="InterPro" id="IPR051200">
    <property type="entry name" value="Host-pathogen_enzymatic-act"/>
</dbReference>
<dbReference type="AlphaFoldDB" id="A0A537J9R0"/>
<dbReference type="PANTHER" id="PTHR47197">
    <property type="entry name" value="PROTEIN NIRF"/>
    <property type="match status" value="1"/>
</dbReference>
<dbReference type="Proteomes" id="UP000318093">
    <property type="component" value="Unassembled WGS sequence"/>
</dbReference>
<organism evidence="1 2">
    <name type="scientific">Candidatus Segetimicrobium genomatis</name>
    <dbReference type="NCBI Taxonomy" id="2569760"/>
    <lineage>
        <taxon>Bacteria</taxon>
        <taxon>Bacillati</taxon>
        <taxon>Candidatus Sysuimicrobiota</taxon>
        <taxon>Candidatus Sysuimicrobiia</taxon>
        <taxon>Candidatus Sysuimicrobiales</taxon>
        <taxon>Candidatus Segetimicrobiaceae</taxon>
        <taxon>Candidatus Segetimicrobium</taxon>
    </lineage>
</organism>
<dbReference type="Gene3D" id="2.130.10.10">
    <property type="entry name" value="YVTN repeat-like/Quinoprotein amine dehydrogenase"/>
    <property type="match status" value="2"/>
</dbReference>
<proteinExistence type="predicted"/>
<dbReference type="SUPFAM" id="SSF51004">
    <property type="entry name" value="C-terminal (heme d1) domain of cytochrome cd1-nitrite reductase"/>
    <property type="match status" value="1"/>
</dbReference>
<dbReference type="PANTHER" id="PTHR47197:SF3">
    <property type="entry name" value="DIHYDRO-HEME D1 DEHYDROGENASE"/>
    <property type="match status" value="1"/>
</dbReference>
<sequence length="312" mass="32988">MLVRGRRILGHRVALGAFAALSLAVFCSTVRASQAPLSTLRDVPLPGPASRFDYASLDEARGRLYIAHLGAGTIVVFDTRGSRVVAEIPAVAAVHGVLAIPSLGRVYATATGTNEVVAIDEATNRIIARMPGGEYPDGMAFDPITERLFVSDEAGGTDTVIDVRANRVVQEIALVEIDPATAGIVARHSLPGCRHAHGLLIDARRRLAFIACDGNATLLVFDLQVGRVIGTQSVGPDPDVLALDAGMHWLYVAAESGIVTVFAEGADSLQKLGEIRAGYAHVVVVDSTDHRVYLPLQNVGGHPVLRIAMPTK</sequence>
<gene>
    <name evidence="1" type="ORF">E6H03_08750</name>
</gene>
<comment type="caution">
    <text evidence="1">The sequence shown here is derived from an EMBL/GenBank/DDBJ whole genome shotgun (WGS) entry which is preliminary data.</text>
</comment>
<dbReference type="InterPro" id="IPR015943">
    <property type="entry name" value="WD40/YVTN_repeat-like_dom_sf"/>
</dbReference>
<dbReference type="EMBL" id="VBAN01000271">
    <property type="protein sequence ID" value="TMI80245.1"/>
    <property type="molecule type" value="Genomic_DNA"/>
</dbReference>
<evidence type="ECO:0000313" key="2">
    <source>
        <dbReference type="Proteomes" id="UP000318093"/>
    </source>
</evidence>
<name>A0A537J9R0_9BACT</name>
<dbReference type="InterPro" id="IPR011048">
    <property type="entry name" value="Haem_d1_sf"/>
</dbReference>
<accession>A0A537J9R0</accession>
<evidence type="ECO:0000313" key="1">
    <source>
        <dbReference type="EMBL" id="TMI80245.1"/>
    </source>
</evidence>